<evidence type="ECO:0000259" key="8">
    <source>
        <dbReference type="Pfam" id="PF25766"/>
    </source>
</evidence>
<comment type="subcellular location">
    <subcellularLocation>
        <location evidence="1">Nucleus</location>
    </subcellularLocation>
</comment>
<sequence length="1705" mass="188052">MDSSPAHEDRRRIEHERVIRQRRLAPETEDDLLAMQEDFFKANDRPAAAVIRVAPPAVGSHHATTSASAGSVDPSLSKRSATTVEDDDNDDDDMPPPLEKDVVSLNSAELPLLPPVIQAPSSALRSGSRFLQDRVNKGPRTHFQTPVGERFQINLDDNDDTGDQGIARPSHHGDEDMHDETEEETRRRLRNAGPSMGQILQEVLEKPVGEAMAPTVATTIPGSLTPNAQPAKGGFKGKSLFAKRLAESQGKGSAAQVIDTTTEASSTRRRDAPASAAYTSFMSKVSEMGSTKRDVVSSPNPDDSIPVRPMTRPNVRPGPSTGRSADKPHGPSSAPPLHSVLKKTPESPHSTLLEQIDEENKQKLANMSQEEIEQEQAELLRNLDPELIKKLMKRSTVKRRVSFSEGIKVEDKVLNVHEMKIAHADMPKTFQAKRHEEEAADHPLALKKKYYANVPAEPEKLEWMGLEGTSEISGKSTVGKSVAPGPQPYTVSEADPLAAHYRFDFAGNIVQDENTPVHLGLHHHGMDPTKAGYTLSELLHLIRSTVPSQRILPLNVVAKVLQNCRKPTFASFEIRSGILRWLIDMLRAPVYIRAALDDKTDSGMVAAVNAIYAWIAPSTNLCQSDDIWESLDHLDRGYERINLGFKYQNITRFANMELKPDTLQSSQEQGTESEETIAAHAILASKDPVEGLLVMNILPRFRYILDVCQLPTFANSQVLDILLTVVQSNPLAAKKVFECEGMLSALVRQYGAISWPSEKSDQELSCTVKMISILNIIVRSSKKIASAVIEEGHLEPLHRFIVITPEFTTENRLGFAIQTQVLKLFRSLAAYGLYCNVLGDSLQSMLLRDLTLNVAKRSEATLDPTVKSFLSRKLSMFFQLATVWTHAAADAHRTIPEHSLYWAQAVAFLDPALDGVAQWKQEGQHSTFDVDHTMLVASTIRYISTWARYLSTNPPDDEQILERVWKSAQFTHWEKSGDFKAVHEQLISIMENVPELVERPLPHVGVTMSNPDALSTIATELFEMSLCCEYLSSHLTAMFYLARLTAAPAHILQETIRTLVFESVFGLVEQVTKYELAIQDQIPSVLPPWMAFICRHGVYFVAHWLTAMDVLIYQQDPDNSSHIKLTFFPLFHVTALSLLQIVLPGDESLSNDVLLKILFNPRVLNKLLTQNSEQITVVRRVLEPLYLQCFVKSDRDLKQSQSLWSHDGRGISTLVMDYGGITGQPLFNWLFYPIELLFKTKLNYVEESGTLIAATSVANCTLDFAYSLLQTMDGISFELVYMAALKLLALEGEREPLRSQDDYEDEEVSGEGDRGVNEEAEEEEEEEDGFVDQEVEAIINKLLDHFSTRGGCSLVHDDAKGLTTLSERTLSLLTAPLPFAQFMKNFMENSFTTGALLQFQSTAARFLFPAMTLSSELQLSIWQESFNFLGSVTTSWENLDGGTLRSLIMDSQENVTSEVLQHYLKAVVSGRVVKQRNPALYWIAVHHLSRVSFGPVKMPPPPSKGGMRSRTVPEQGPSAEANLSKEEIAALEERRTIARAIVSGTKSEELVRDWVQYDGRNFEQPVSSATALANTLASLTGPGGSAAGTRRESFASAASGAASPGSSASKSSSRPLSLLSTSASFPAMGSLDYTSCDNILTPPDCFRERRQLMVGARKEWIQSVTGDEGLERVELAIEAAGPVAASGGLGGAGGAGGAAAAARWG</sequence>
<feature type="region of interest" description="Disordered" evidence="5">
    <location>
        <begin position="1581"/>
        <end position="1614"/>
    </location>
</feature>
<keyword evidence="3" id="KW-0804">Transcription</keyword>
<dbReference type="InterPro" id="IPR039913">
    <property type="entry name" value="RPAP1/Rba50"/>
</dbReference>
<feature type="region of interest" description="Disordered" evidence="5">
    <location>
        <begin position="1297"/>
        <end position="1330"/>
    </location>
</feature>
<dbReference type="Pfam" id="PF25766">
    <property type="entry name" value="TPR_RPAP1"/>
    <property type="match status" value="1"/>
</dbReference>
<dbReference type="OrthoDB" id="348201at2759"/>
<feature type="region of interest" description="Disordered" evidence="5">
    <location>
        <begin position="153"/>
        <end position="185"/>
    </location>
</feature>
<dbReference type="InterPro" id="IPR013930">
    <property type="entry name" value="RPAP1_N"/>
</dbReference>
<evidence type="ECO:0000256" key="1">
    <source>
        <dbReference type="ARBA" id="ARBA00004123"/>
    </source>
</evidence>
<feature type="region of interest" description="Disordered" evidence="5">
    <location>
        <begin position="250"/>
        <end position="348"/>
    </location>
</feature>
<comment type="caution">
    <text evidence="9">The sequence shown here is derived from an EMBL/GenBank/DDBJ whole genome shotgun (WGS) entry which is preliminary data.</text>
</comment>
<evidence type="ECO:0000256" key="3">
    <source>
        <dbReference type="ARBA" id="ARBA00023163"/>
    </source>
</evidence>
<feature type="domain" description="RPAP1 C-terminal" evidence="6">
    <location>
        <begin position="501"/>
        <end position="564"/>
    </location>
</feature>
<feature type="region of interest" description="Disordered" evidence="5">
    <location>
        <begin position="1500"/>
        <end position="1521"/>
    </location>
</feature>
<evidence type="ECO:0000259" key="6">
    <source>
        <dbReference type="Pfam" id="PF08620"/>
    </source>
</evidence>
<comment type="similarity">
    <text evidence="2">Belongs to the RPAP1 family.</text>
</comment>
<evidence type="ECO:0008006" key="11">
    <source>
        <dbReference type="Google" id="ProtNLM"/>
    </source>
</evidence>
<keyword evidence="10" id="KW-1185">Reference proteome</keyword>
<feature type="domain" description="RPAP1/MINIYO-like TPR repeats" evidence="8">
    <location>
        <begin position="1407"/>
        <end position="1490"/>
    </location>
</feature>
<dbReference type="Proteomes" id="UP000738325">
    <property type="component" value="Unassembled WGS sequence"/>
</dbReference>
<evidence type="ECO:0000256" key="5">
    <source>
        <dbReference type="SAM" id="MobiDB-lite"/>
    </source>
</evidence>
<dbReference type="PANTHER" id="PTHR21483:SF18">
    <property type="entry name" value="RNA POLYMERASE II-ASSOCIATED PROTEIN 1"/>
    <property type="match status" value="1"/>
</dbReference>
<dbReference type="GO" id="GO:0006366">
    <property type="term" value="P:transcription by RNA polymerase II"/>
    <property type="evidence" value="ECO:0007669"/>
    <property type="project" value="InterPro"/>
</dbReference>
<evidence type="ECO:0000256" key="2">
    <source>
        <dbReference type="ARBA" id="ARBA00009953"/>
    </source>
</evidence>
<organism evidence="9 10">
    <name type="scientific">Dissophora globulifera</name>
    <dbReference type="NCBI Taxonomy" id="979702"/>
    <lineage>
        <taxon>Eukaryota</taxon>
        <taxon>Fungi</taxon>
        <taxon>Fungi incertae sedis</taxon>
        <taxon>Mucoromycota</taxon>
        <taxon>Mortierellomycotina</taxon>
        <taxon>Mortierellomycetes</taxon>
        <taxon>Mortierellales</taxon>
        <taxon>Mortierellaceae</taxon>
        <taxon>Dissophora</taxon>
    </lineage>
</organism>
<feature type="compositionally biased region" description="Low complexity" evidence="5">
    <location>
        <begin position="1594"/>
        <end position="1614"/>
    </location>
</feature>
<dbReference type="PANTHER" id="PTHR21483">
    <property type="entry name" value="RNA POLYMERASE II-ASSOCIATED PROTEIN 1"/>
    <property type="match status" value="1"/>
</dbReference>
<feature type="domain" description="RPAP1 N-terminal" evidence="7">
    <location>
        <begin position="354"/>
        <end position="396"/>
    </location>
</feature>
<feature type="compositionally biased region" description="Acidic residues" evidence="5">
    <location>
        <begin position="84"/>
        <end position="94"/>
    </location>
</feature>
<dbReference type="InterPro" id="IPR057989">
    <property type="entry name" value="TPR_RPAP1/MINIYO-like"/>
</dbReference>
<protein>
    <recommendedName>
        <fullName evidence="11">RNA polymerase II-associated protein 1</fullName>
    </recommendedName>
</protein>
<keyword evidence="4" id="KW-0539">Nucleus</keyword>
<dbReference type="Pfam" id="PF08621">
    <property type="entry name" value="RPAP1_N"/>
    <property type="match status" value="1"/>
</dbReference>
<feature type="compositionally biased region" description="Low complexity" evidence="5">
    <location>
        <begin position="57"/>
        <end position="72"/>
    </location>
</feature>
<name>A0A9P6UNL2_9FUNG</name>
<accession>A0A9P6UNL2</accession>
<evidence type="ECO:0000313" key="9">
    <source>
        <dbReference type="EMBL" id="KAG0312785.1"/>
    </source>
</evidence>
<evidence type="ECO:0000256" key="4">
    <source>
        <dbReference type="ARBA" id="ARBA00023242"/>
    </source>
</evidence>
<feature type="compositionally biased region" description="Acidic residues" evidence="5">
    <location>
        <begin position="1318"/>
        <end position="1330"/>
    </location>
</feature>
<dbReference type="InterPro" id="IPR013929">
    <property type="entry name" value="RPAP1_C"/>
</dbReference>
<dbReference type="EMBL" id="JAAAIP010000775">
    <property type="protein sequence ID" value="KAG0312785.1"/>
    <property type="molecule type" value="Genomic_DNA"/>
</dbReference>
<gene>
    <name evidence="9" type="ORF">BGZ99_009268</name>
</gene>
<proteinExistence type="inferred from homology"/>
<feature type="region of interest" description="Disordered" evidence="5">
    <location>
        <begin position="57"/>
        <end position="105"/>
    </location>
</feature>
<reference evidence="9" key="1">
    <citation type="journal article" date="2020" name="Fungal Divers.">
        <title>Resolving the Mortierellaceae phylogeny through synthesis of multi-gene phylogenetics and phylogenomics.</title>
        <authorList>
            <person name="Vandepol N."/>
            <person name="Liber J."/>
            <person name="Desiro A."/>
            <person name="Na H."/>
            <person name="Kennedy M."/>
            <person name="Barry K."/>
            <person name="Grigoriev I.V."/>
            <person name="Miller A.N."/>
            <person name="O'Donnell K."/>
            <person name="Stajich J.E."/>
            <person name="Bonito G."/>
        </authorList>
    </citation>
    <scope>NUCLEOTIDE SEQUENCE</scope>
    <source>
        <strain evidence="9">REB-010B</strain>
    </source>
</reference>
<evidence type="ECO:0000259" key="7">
    <source>
        <dbReference type="Pfam" id="PF08621"/>
    </source>
</evidence>
<evidence type="ECO:0000313" key="10">
    <source>
        <dbReference type="Proteomes" id="UP000738325"/>
    </source>
</evidence>
<dbReference type="Pfam" id="PF08620">
    <property type="entry name" value="RPAP1_C"/>
    <property type="match status" value="1"/>
</dbReference>